<feature type="region of interest" description="Disordered" evidence="1">
    <location>
        <begin position="17"/>
        <end position="43"/>
    </location>
</feature>
<dbReference type="AlphaFoldDB" id="A0A397T9D0"/>
<comment type="caution">
    <text evidence="2">The sequence shown here is derived from an EMBL/GenBank/DDBJ whole genome shotgun (WGS) entry which is preliminary data.</text>
</comment>
<sequence length="354" mass="40518">MKADSAIKQRYKQRYRLRQFQGTPNRSQHNKNSNRNNSRDLSTSTDVILSPTASSVSQLTPLSQKEKATLFSLPAELITRISYNLTLQEYSRFSRTCKYLGTHFQKELILFLKYVYGLSVKSGSLVLYAYGAHLQYRAPKLLDRILDEFFVDANDASNIGGPNTNNRVSPTSRQTNSRWPTYWSVLYSLDKAPNIEPPVINTNTSGISSCCNECYFQPHQNMACYKCASTQYQGSDIMTNPNPKLQFLQKYAARMNAKFAGRSGRSVSGERSHNSGRRNEWLITDVRLKKTYNMLIMQNIRYGDVTLLRFYLDKYGAPINAKVTFSQEEQVYLGADSELMKLLDEYRIQVVLTP</sequence>
<feature type="compositionally biased region" description="Polar residues" evidence="1">
    <location>
        <begin position="22"/>
        <end position="43"/>
    </location>
</feature>
<dbReference type="OrthoDB" id="2428828at2759"/>
<organism evidence="2 3">
    <name type="scientific">Glomus cerebriforme</name>
    <dbReference type="NCBI Taxonomy" id="658196"/>
    <lineage>
        <taxon>Eukaryota</taxon>
        <taxon>Fungi</taxon>
        <taxon>Fungi incertae sedis</taxon>
        <taxon>Mucoromycota</taxon>
        <taxon>Glomeromycotina</taxon>
        <taxon>Glomeromycetes</taxon>
        <taxon>Glomerales</taxon>
        <taxon>Glomeraceae</taxon>
        <taxon>Glomus</taxon>
    </lineage>
</organism>
<protein>
    <recommendedName>
        <fullName evidence="4">F-box domain-containing protein</fullName>
    </recommendedName>
</protein>
<dbReference type="EMBL" id="QKYT01000149">
    <property type="protein sequence ID" value="RIA91574.1"/>
    <property type="molecule type" value="Genomic_DNA"/>
</dbReference>
<keyword evidence="3" id="KW-1185">Reference proteome</keyword>
<evidence type="ECO:0008006" key="4">
    <source>
        <dbReference type="Google" id="ProtNLM"/>
    </source>
</evidence>
<evidence type="ECO:0000313" key="2">
    <source>
        <dbReference type="EMBL" id="RIA91574.1"/>
    </source>
</evidence>
<evidence type="ECO:0000256" key="1">
    <source>
        <dbReference type="SAM" id="MobiDB-lite"/>
    </source>
</evidence>
<dbReference type="STRING" id="658196.A0A397T9D0"/>
<proteinExistence type="predicted"/>
<gene>
    <name evidence="2" type="ORF">C1645_767196</name>
</gene>
<name>A0A397T9D0_9GLOM</name>
<dbReference type="Proteomes" id="UP000265703">
    <property type="component" value="Unassembled WGS sequence"/>
</dbReference>
<accession>A0A397T9D0</accession>
<reference evidence="2 3" key="1">
    <citation type="submission" date="2018-06" db="EMBL/GenBank/DDBJ databases">
        <title>Comparative genomics reveals the genomic features of Rhizophagus irregularis, R. cerebriforme, R. diaphanum and Gigaspora rosea, and their symbiotic lifestyle signature.</title>
        <authorList>
            <person name="Morin E."/>
            <person name="San Clemente H."/>
            <person name="Chen E.C.H."/>
            <person name="De La Providencia I."/>
            <person name="Hainaut M."/>
            <person name="Kuo A."/>
            <person name="Kohler A."/>
            <person name="Murat C."/>
            <person name="Tang N."/>
            <person name="Roy S."/>
            <person name="Loubradou J."/>
            <person name="Henrissat B."/>
            <person name="Grigoriev I.V."/>
            <person name="Corradi N."/>
            <person name="Roux C."/>
            <person name="Martin F.M."/>
        </authorList>
    </citation>
    <scope>NUCLEOTIDE SEQUENCE [LARGE SCALE GENOMIC DNA]</scope>
    <source>
        <strain evidence="2 3">DAOM 227022</strain>
    </source>
</reference>
<evidence type="ECO:0000313" key="3">
    <source>
        <dbReference type="Proteomes" id="UP000265703"/>
    </source>
</evidence>